<comment type="subcellular location">
    <subcellularLocation>
        <location evidence="1">Cell inner membrane</location>
        <topology evidence="1">Multi-pass membrane protein</topology>
    </subcellularLocation>
</comment>
<dbReference type="eggNOG" id="COG0840">
    <property type="taxonomic scope" value="Bacteria"/>
</dbReference>
<keyword evidence="7" id="KW-0812">Transmembrane</keyword>
<keyword evidence="7" id="KW-0472">Membrane</keyword>
<dbReference type="PRINTS" id="PR00260">
    <property type="entry name" value="CHEMTRNSDUCR"/>
</dbReference>
<dbReference type="HOGENOM" id="CLU_000445_107_27_5"/>
<reference evidence="11 12" key="3">
    <citation type="journal article" date="2008" name="BMC Genomics">
        <title>The genome of the versatile nitrogen fixer Azorhizobium caulinodans ORS571.</title>
        <authorList>
            <person name="Lee KB."/>
            <person name="Backer P.D."/>
            <person name="Aono T."/>
            <person name="Liu CT."/>
            <person name="Suzuki S."/>
            <person name="Suzuki T."/>
            <person name="Kaneko T."/>
            <person name="Yamada M."/>
            <person name="Tabata S."/>
            <person name="Kupfer D.M."/>
            <person name="Najar F.Z."/>
            <person name="Wiley G.B."/>
            <person name="Roe B."/>
            <person name="Binnewies T.T."/>
            <person name="Ussery D.W."/>
            <person name="D'Haeze W."/>
            <person name="Herder J.D."/>
            <person name="Gevers D."/>
            <person name="Vereecke D."/>
            <person name="Holsters M."/>
            <person name="Oyaizu H."/>
        </authorList>
    </citation>
    <scope>NUCLEOTIDE SEQUENCE [LARGE SCALE GENOMIC DNA]</scope>
    <source>
        <strain evidence="12">ATCC 43989 / DSM 5975 / JCM 20966 / LMG 6465 / NBRC 14845 / NCIMB 13405 / ORS 571</strain>
    </source>
</reference>
<dbReference type="STRING" id="438753.AZC_1564"/>
<feature type="domain" description="Methyl-accepting transducer" evidence="8">
    <location>
        <begin position="306"/>
        <end position="528"/>
    </location>
</feature>
<sequence>MLEAVMLSGLKIRTKLLLGFGVVVALMLLNAIWLTVSSRQIEAAMRASDAAADTVITMKDAFLEVRQGRVMAWSYMATGEPSYLSGRDTAFRNFDDIYKRALALKPSAEAVRLMDDFRAAVVGFRDAAVKMNDLKKQGVAATAPEMVAVMKDVDAGARLYAETNGKAAGFLAQQNDLAAKQAYDQLSSSNTITLALVVVLVAVSAIIAFLLSRAIATPVRDISGVIGQLAQGSTDADVPHRGRGDEVGDMAQSVEVLREALHEAHLTREAQAAREEDERRVLARRQALAEDFVSRMQQLASGFASSSQEVADSARNLSSTAEETSRQAQHVAHAAEEAATNVQTVAASSEELAASVSEITQQVSHSADVADVAFREAESSNARIVDLTNAAAAIGDVLNLIKGIADQTNLLALNATIEAARAGEAGKGFAVVASEVKELAGQTAKATTEISTKINEIQQATNGTVSSMSEIVRVVTDIKSISSSIASAVEQQGAATGEIAENCQRAASGTQQVTENIEGVGRSAQVTGAASQQLLSLSQNLSGQAADLRTVVERFVQDLNAA</sequence>
<protein>
    <submittedName>
        <fullName evidence="11">Putative methyl-accepting chemotaxis protein</fullName>
    </submittedName>
</protein>
<comment type="similarity">
    <text evidence="4">Belongs to the methyl-accepting chemotaxis (MCP) protein family.</text>
</comment>
<dbReference type="InterPro" id="IPR004089">
    <property type="entry name" value="MCPsignal_dom"/>
</dbReference>
<name>A8HY13_AZOC5</name>
<reference evidence="11 12" key="6">
    <citation type="journal article" date="2011" name="Appl. Environ. Microbiol.">
        <title>Involvement of the azorhizobial chromosome partition gene (parA) in the onset of bacteroid differentiation during Sesbania rostrata stem nodule development.</title>
        <authorList>
            <person name="Liu CT."/>
            <person name="Lee KB."/>
            <person name="Wang YS."/>
            <person name="Peng MH."/>
            <person name="Lee KT."/>
            <person name="Suzuki S."/>
            <person name="Suzuki T."/>
            <person name="Oyaizu H."/>
        </authorList>
    </citation>
    <scope>NUCLEOTIDE SEQUENCE [LARGE SCALE GENOMIC DNA]</scope>
    <source>
        <strain evidence="12">ATCC 43989 / DSM 5975 / JCM 20966 / LMG 6465 / NBRC 14845 / NCIMB 13405 / ORS 571</strain>
    </source>
</reference>
<evidence type="ECO:0000256" key="7">
    <source>
        <dbReference type="SAM" id="Phobius"/>
    </source>
</evidence>
<dbReference type="Gene3D" id="6.10.340.10">
    <property type="match status" value="1"/>
</dbReference>
<gene>
    <name evidence="11" type="ordered locus">AZC_1564</name>
</gene>
<dbReference type="KEGG" id="azc:AZC_1564"/>
<dbReference type="GO" id="GO:0005886">
    <property type="term" value="C:plasma membrane"/>
    <property type="evidence" value="ECO:0007669"/>
    <property type="project" value="UniProtKB-SubCell"/>
</dbReference>
<evidence type="ECO:0000256" key="1">
    <source>
        <dbReference type="ARBA" id="ARBA00004429"/>
    </source>
</evidence>
<dbReference type="InterPro" id="IPR000727">
    <property type="entry name" value="T_SNARE_dom"/>
</dbReference>
<keyword evidence="7" id="KW-1133">Transmembrane helix</keyword>
<keyword evidence="3 5" id="KW-0807">Transducer</keyword>
<proteinExistence type="inferred from homology"/>
<dbReference type="AlphaFoldDB" id="A8HY13"/>
<evidence type="ECO:0000313" key="11">
    <source>
        <dbReference type="EMBL" id="BAF87562.1"/>
    </source>
</evidence>
<evidence type="ECO:0000256" key="4">
    <source>
        <dbReference type="ARBA" id="ARBA00029447"/>
    </source>
</evidence>
<dbReference type="PROSITE" id="PS50111">
    <property type="entry name" value="CHEMOTAXIS_TRANSDUC_2"/>
    <property type="match status" value="1"/>
</dbReference>
<organism evidence="11 12">
    <name type="scientific">Azorhizobium caulinodans (strain ATCC 43989 / DSM 5975 / JCM 20966 / LMG 6465 / NBRC 14845 / NCIMB 13405 / ORS 571)</name>
    <dbReference type="NCBI Taxonomy" id="438753"/>
    <lineage>
        <taxon>Bacteria</taxon>
        <taxon>Pseudomonadati</taxon>
        <taxon>Pseudomonadota</taxon>
        <taxon>Alphaproteobacteria</taxon>
        <taxon>Hyphomicrobiales</taxon>
        <taxon>Xanthobacteraceae</taxon>
        <taxon>Azorhizobium</taxon>
    </lineage>
</organism>
<dbReference type="PROSITE" id="PS50192">
    <property type="entry name" value="T_SNARE"/>
    <property type="match status" value="1"/>
</dbReference>
<dbReference type="InterPro" id="IPR003660">
    <property type="entry name" value="HAMP_dom"/>
</dbReference>
<dbReference type="Pfam" id="PF00015">
    <property type="entry name" value="MCPsignal"/>
    <property type="match status" value="1"/>
</dbReference>
<dbReference type="PANTHER" id="PTHR32089:SF112">
    <property type="entry name" value="LYSOZYME-LIKE PROTEIN-RELATED"/>
    <property type="match status" value="1"/>
</dbReference>
<keyword evidence="12" id="KW-1185">Reference proteome</keyword>
<dbReference type="GO" id="GO:0004888">
    <property type="term" value="F:transmembrane signaling receptor activity"/>
    <property type="evidence" value="ECO:0007669"/>
    <property type="project" value="InterPro"/>
</dbReference>
<evidence type="ECO:0000259" key="8">
    <source>
        <dbReference type="PROSITE" id="PS50111"/>
    </source>
</evidence>
<keyword evidence="2" id="KW-0997">Cell inner membrane</keyword>
<dbReference type="PROSITE" id="PS50885">
    <property type="entry name" value="HAMP"/>
    <property type="match status" value="1"/>
</dbReference>
<reference evidence="11 12" key="1">
    <citation type="journal article" date="2007" name="Appl. Environ. Microbiol.">
        <title>Rhizobial factors required for stem nodule maturation and maintenance in Sesbania rostrata-Azorhizobium caulinodans ORS571 symbiosis.</title>
        <authorList>
            <person name="Suzuki S."/>
            <person name="Aono T."/>
            <person name="Lee KB."/>
            <person name="Suzuki T."/>
            <person name="Liu CT."/>
            <person name="Miwa H."/>
            <person name="Wakao S."/>
            <person name="Iki T."/>
            <person name="Oyaizu H."/>
        </authorList>
    </citation>
    <scope>NUCLEOTIDE SEQUENCE [LARGE SCALE GENOMIC DNA]</scope>
    <source>
        <strain evidence="12">ATCC 43989 / DSM 5975 / JCM 20966 / LMG 6465 / NBRC 14845 / NCIMB 13405 / ORS 571</strain>
    </source>
</reference>
<reference evidence="12" key="2">
    <citation type="submission" date="2007-04" db="EMBL/GenBank/DDBJ databases">
        <title>Complete genome sequence of the nitrogen-fixing bacterium Azorhizobium caulinodans ORS571.</title>
        <authorList>
            <person name="Lee K.B."/>
            <person name="Backer P.D."/>
            <person name="Aono T."/>
            <person name="Liu C.T."/>
            <person name="Suzuki S."/>
            <person name="Suzuki T."/>
            <person name="Kaneko T."/>
            <person name="Yamada M."/>
            <person name="Tabata S."/>
            <person name="Kupfer D.M."/>
            <person name="Najar F.Z."/>
            <person name="Wiley G.B."/>
            <person name="Roe B."/>
            <person name="Binnewies T."/>
            <person name="Ussery D."/>
            <person name="Vereecke D."/>
            <person name="Gevers D."/>
            <person name="Holsters M."/>
            <person name="Oyaizu H."/>
        </authorList>
    </citation>
    <scope>NUCLEOTIDE SEQUENCE [LARGE SCALE GENOMIC DNA]</scope>
    <source>
        <strain evidence="12">ATCC 43989 / DSM 5975 / JCM 20966 / LMG 6465 / NBRC 14845 / NCIMB 13405 / ORS 571</strain>
    </source>
</reference>
<reference evidence="11 12" key="5">
    <citation type="journal article" date="2010" name="Appl. Environ. Microbiol.">
        <title>phrR-like gene praR of Azorhizobium caulinodans ORS571 is essential for symbiosis with Sesbania rostrata and is involved in expression of reb genes.</title>
        <authorList>
            <person name="Akiba N."/>
            <person name="Aono T."/>
            <person name="Toyazaki H."/>
            <person name="Sato S."/>
            <person name="Oyaizu H."/>
        </authorList>
    </citation>
    <scope>NUCLEOTIDE SEQUENCE [LARGE SCALE GENOMIC DNA]</scope>
    <source>
        <strain evidence="12">ATCC 43989 / DSM 5975 / JCM 20966 / LMG 6465 / NBRC 14845 / NCIMB 13405 / ORS 571</strain>
    </source>
</reference>
<dbReference type="GO" id="GO:0007165">
    <property type="term" value="P:signal transduction"/>
    <property type="evidence" value="ECO:0007669"/>
    <property type="project" value="UniProtKB-KW"/>
</dbReference>
<feature type="domain" description="T-SNARE coiled-coil homology" evidence="9">
    <location>
        <begin position="458"/>
        <end position="520"/>
    </location>
</feature>
<reference evidence="11 12" key="4">
    <citation type="journal article" date="2009" name="Appl. Environ. Microbiol.">
        <title>Comparative genome-wide transcriptional profiling of Azorhizobium caulinodans ORS571 grown under free-living and symbiotic conditions.</title>
        <authorList>
            <person name="Tsukada S."/>
            <person name="Aono T."/>
            <person name="Akiba N."/>
            <person name="Lee KB."/>
            <person name="Liu CT."/>
            <person name="Toyazaki H."/>
            <person name="Oyaizu H."/>
        </authorList>
    </citation>
    <scope>NUCLEOTIDE SEQUENCE [LARGE SCALE GENOMIC DNA]</scope>
    <source>
        <strain evidence="12">ATCC 43989 / DSM 5975 / JCM 20966 / LMG 6465 / NBRC 14845 / NCIMB 13405 / ORS 571</strain>
    </source>
</reference>
<evidence type="ECO:0000259" key="9">
    <source>
        <dbReference type="PROSITE" id="PS50192"/>
    </source>
</evidence>
<feature type="transmembrane region" description="Helical" evidence="7">
    <location>
        <begin position="16"/>
        <end position="36"/>
    </location>
</feature>
<dbReference type="eggNOG" id="COG5278">
    <property type="taxonomic scope" value="Bacteria"/>
</dbReference>
<dbReference type="CDD" id="cd06225">
    <property type="entry name" value="HAMP"/>
    <property type="match status" value="1"/>
</dbReference>
<evidence type="ECO:0000256" key="5">
    <source>
        <dbReference type="PROSITE-ProRule" id="PRU00284"/>
    </source>
</evidence>
<accession>A8HY13</accession>
<evidence type="ECO:0000313" key="12">
    <source>
        <dbReference type="Proteomes" id="UP000000270"/>
    </source>
</evidence>
<dbReference type="SMART" id="SM00304">
    <property type="entry name" value="HAMP"/>
    <property type="match status" value="1"/>
</dbReference>
<dbReference type="SMART" id="SM00283">
    <property type="entry name" value="MA"/>
    <property type="match status" value="1"/>
</dbReference>
<dbReference type="SUPFAM" id="SSF58104">
    <property type="entry name" value="Methyl-accepting chemotaxis protein (MCP) signaling domain"/>
    <property type="match status" value="1"/>
</dbReference>
<feature type="region of interest" description="Disordered" evidence="6">
    <location>
        <begin position="314"/>
        <end position="337"/>
    </location>
</feature>
<dbReference type="Gene3D" id="1.10.287.950">
    <property type="entry name" value="Methyl-accepting chemotaxis protein"/>
    <property type="match status" value="1"/>
</dbReference>
<evidence type="ECO:0000259" key="10">
    <source>
        <dbReference type="PROSITE" id="PS50885"/>
    </source>
</evidence>
<evidence type="ECO:0000256" key="3">
    <source>
        <dbReference type="ARBA" id="ARBA00023224"/>
    </source>
</evidence>
<feature type="domain" description="HAMP" evidence="10">
    <location>
        <begin position="213"/>
        <end position="266"/>
    </location>
</feature>
<dbReference type="EMBL" id="AP009384">
    <property type="protein sequence ID" value="BAF87562.1"/>
    <property type="molecule type" value="Genomic_DNA"/>
</dbReference>
<dbReference type="InterPro" id="IPR004090">
    <property type="entry name" value="Chemotax_Me-accpt_rcpt"/>
</dbReference>
<dbReference type="PANTHER" id="PTHR32089">
    <property type="entry name" value="METHYL-ACCEPTING CHEMOTAXIS PROTEIN MCPB"/>
    <property type="match status" value="1"/>
</dbReference>
<dbReference type="Pfam" id="PF00672">
    <property type="entry name" value="HAMP"/>
    <property type="match status" value="1"/>
</dbReference>
<dbReference type="GO" id="GO:0006935">
    <property type="term" value="P:chemotaxis"/>
    <property type="evidence" value="ECO:0007669"/>
    <property type="project" value="InterPro"/>
</dbReference>
<evidence type="ECO:0000256" key="6">
    <source>
        <dbReference type="SAM" id="MobiDB-lite"/>
    </source>
</evidence>
<evidence type="ECO:0000256" key="2">
    <source>
        <dbReference type="ARBA" id="ARBA00022519"/>
    </source>
</evidence>
<keyword evidence="2" id="KW-1003">Cell membrane</keyword>
<feature type="transmembrane region" description="Helical" evidence="7">
    <location>
        <begin position="192"/>
        <end position="211"/>
    </location>
</feature>
<dbReference type="Proteomes" id="UP000000270">
    <property type="component" value="Chromosome"/>
</dbReference>